<name>A0ABU0YSY6_9PROT</name>
<sequence length="128" mass="14494">MTKTELADLYRAYIACLNRQDWDNLGRFVQDDAQHNGRSFGLAGYRAMLEQDFRDIPDLRFEIALLVADPPLIAARLAFDCSPKGAFLGLPVNGRRVAFTENVFYRWRDGKIAAVWSVIDKAAIEAQL</sequence>
<dbReference type="SUPFAM" id="SSF54427">
    <property type="entry name" value="NTF2-like"/>
    <property type="match status" value="1"/>
</dbReference>
<dbReference type="EMBL" id="JAUYVI010000008">
    <property type="protein sequence ID" value="MDQ7250820.1"/>
    <property type="molecule type" value="Genomic_DNA"/>
</dbReference>
<dbReference type="Gene3D" id="3.10.450.50">
    <property type="match status" value="1"/>
</dbReference>
<gene>
    <name evidence="1" type="ORF">Q8A70_24235</name>
</gene>
<keyword evidence="2" id="KW-1185">Reference proteome</keyword>
<proteinExistence type="predicted"/>
<comment type="caution">
    <text evidence="1">The sequence shown here is derived from an EMBL/GenBank/DDBJ whole genome shotgun (WGS) entry which is preliminary data.</text>
</comment>
<dbReference type="PANTHER" id="PTHR38436">
    <property type="entry name" value="POLYKETIDE CYCLASE SNOAL-LIKE DOMAIN"/>
    <property type="match status" value="1"/>
</dbReference>
<dbReference type="Proteomes" id="UP001230156">
    <property type="component" value="Unassembled WGS sequence"/>
</dbReference>
<dbReference type="InterPro" id="IPR032710">
    <property type="entry name" value="NTF2-like_dom_sf"/>
</dbReference>
<evidence type="ECO:0000313" key="1">
    <source>
        <dbReference type="EMBL" id="MDQ7250820.1"/>
    </source>
</evidence>
<protein>
    <submittedName>
        <fullName evidence="1">Ester cyclase</fullName>
    </submittedName>
</protein>
<evidence type="ECO:0000313" key="2">
    <source>
        <dbReference type="Proteomes" id="UP001230156"/>
    </source>
</evidence>
<reference evidence="2" key="1">
    <citation type="submission" date="2023-08" db="EMBL/GenBank/DDBJ databases">
        <title>Rhodospirillaceae gen. nov., a novel taxon isolated from the Yangtze River Yuezi River estuary sludge.</title>
        <authorList>
            <person name="Ruan L."/>
        </authorList>
    </citation>
    <scope>NUCLEOTIDE SEQUENCE [LARGE SCALE GENOMIC DNA]</scope>
    <source>
        <strain evidence="2">R-7</strain>
    </source>
</reference>
<organism evidence="1 2">
    <name type="scientific">Dongia sedimenti</name>
    <dbReference type="NCBI Taxonomy" id="3064282"/>
    <lineage>
        <taxon>Bacteria</taxon>
        <taxon>Pseudomonadati</taxon>
        <taxon>Pseudomonadota</taxon>
        <taxon>Alphaproteobacteria</taxon>
        <taxon>Rhodospirillales</taxon>
        <taxon>Dongiaceae</taxon>
        <taxon>Dongia</taxon>
    </lineage>
</organism>
<accession>A0ABU0YSY6</accession>
<dbReference type="RefSeq" id="WP_379960580.1">
    <property type="nucleotide sequence ID" value="NZ_JAUYVI010000008.1"/>
</dbReference>
<dbReference type="InterPro" id="IPR009959">
    <property type="entry name" value="Cyclase_SnoaL-like"/>
</dbReference>
<dbReference type="Pfam" id="PF07366">
    <property type="entry name" value="SnoaL"/>
    <property type="match status" value="1"/>
</dbReference>
<dbReference type="PANTHER" id="PTHR38436:SF1">
    <property type="entry name" value="ESTER CYCLASE"/>
    <property type="match status" value="1"/>
</dbReference>